<comment type="similarity">
    <text evidence="3">Belongs to the methyltransferase superfamily. Arsenite methyltransferase family.</text>
</comment>
<dbReference type="SUPFAM" id="SSF52821">
    <property type="entry name" value="Rhodanese/Cell cycle control phosphatase"/>
    <property type="match status" value="1"/>
</dbReference>
<dbReference type="Gene3D" id="3.40.50.150">
    <property type="entry name" value="Vaccinia Virus protein VP39"/>
    <property type="match status" value="1"/>
</dbReference>
<dbReference type="GO" id="GO:0032259">
    <property type="term" value="P:methylation"/>
    <property type="evidence" value="ECO:0007669"/>
    <property type="project" value="UniProtKB-KW"/>
</dbReference>
<dbReference type="Gene3D" id="3.40.250.10">
    <property type="entry name" value="Rhodanese-like domain"/>
    <property type="match status" value="1"/>
</dbReference>
<reference evidence="10 11" key="1">
    <citation type="journal article" date="2016" name="Mol. Biol. Evol.">
        <title>Comparative Genomics of Early-Diverging Mushroom-Forming Fungi Provides Insights into the Origins of Lignocellulose Decay Capabilities.</title>
        <authorList>
            <person name="Nagy L.G."/>
            <person name="Riley R."/>
            <person name="Tritt A."/>
            <person name="Adam C."/>
            <person name="Daum C."/>
            <person name="Floudas D."/>
            <person name="Sun H."/>
            <person name="Yadav J.S."/>
            <person name="Pangilinan J."/>
            <person name="Larsson K.H."/>
            <person name="Matsuura K."/>
            <person name="Barry K."/>
            <person name="Labutti K."/>
            <person name="Kuo R."/>
            <person name="Ohm R.A."/>
            <person name="Bhattacharya S.S."/>
            <person name="Shirouzu T."/>
            <person name="Yoshinaga Y."/>
            <person name="Martin F.M."/>
            <person name="Grigoriev I.V."/>
            <person name="Hibbett D.S."/>
        </authorList>
    </citation>
    <scope>NUCLEOTIDE SEQUENCE [LARGE SCALE GENOMIC DNA]</scope>
    <source>
        <strain evidence="10 11">CBS 109695</strain>
    </source>
</reference>
<dbReference type="SUPFAM" id="SSF53335">
    <property type="entry name" value="S-adenosyl-L-methionine-dependent methyltransferases"/>
    <property type="match status" value="1"/>
</dbReference>
<dbReference type="InterPro" id="IPR025714">
    <property type="entry name" value="Methyltranfer_dom"/>
</dbReference>
<proteinExistence type="inferred from homology"/>
<dbReference type="STRING" id="436010.A0A166F9Y0"/>
<comment type="catalytic activity">
    <reaction evidence="8">
        <text>arsenic triglutathione + 3 [thioredoxin]-dithiol + 3 S-adenosyl-L-methionine = trimethylarsine + 3 [thioredoxin]-disulfide + 3 glutathione + 3 S-adenosyl-L-homocysteine + 3 H(+)</text>
        <dbReference type="Rhea" id="RHEA:69432"/>
        <dbReference type="Rhea" id="RHEA-COMP:10698"/>
        <dbReference type="Rhea" id="RHEA-COMP:10700"/>
        <dbReference type="ChEBI" id="CHEBI:15378"/>
        <dbReference type="ChEBI" id="CHEBI:27130"/>
        <dbReference type="ChEBI" id="CHEBI:29950"/>
        <dbReference type="ChEBI" id="CHEBI:50058"/>
        <dbReference type="ChEBI" id="CHEBI:57856"/>
        <dbReference type="ChEBI" id="CHEBI:57925"/>
        <dbReference type="ChEBI" id="CHEBI:59789"/>
        <dbReference type="ChEBI" id="CHEBI:183640"/>
        <dbReference type="EC" id="2.1.1.137"/>
    </reaction>
</comment>
<dbReference type="AlphaFoldDB" id="A0A166F9Y0"/>
<dbReference type="Pfam" id="PF00581">
    <property type="entry name" value="Rhodanese"/>
    <property type="match status" value="1"/>
</dbReference>
<feature type="domain" description="Rhodanese" evidence="9">
    <location>
        <begin position="325"/>
        <end position="423"/>
    </location>
</feature>
<sequence length="428" mass="46560">METPKIPCNAENDLIQVVHDAYNARGIMGATVSYSERISKAFGYSPEQLKAIPSESNMGLSCGNPVAAASIKEGENVLDLGCGGGIDIFLAASKIGSTGQAVGLDMSLNMIERARKNAKQQNLTPPHVAFIHTRLTDPLPIASNSIDCVLSNCVINLLPPSGKAHVIREVNRVLKPGGRFVLDDIIAKSTLPEDIRKDMASYVGCISGAITLEEYQQLLASAKFQDITFVDTKGDINVYYQDTAEASGAGCCGAAELLKPAPDFDANRWVASYQIYALKPDVQSEQTGISQSPLMNWSDAYPAVQSADIPKMSIEDVAALIRDPSQKNYAVIDVRRNDHAGGHVRGSSQWPAQTFYDDLEKFFEKFKQTERVIFYCGSSNGRGPRCAGWYQDYMSNMGVTTSKAYVLEGGVKAWLQEFRAEGDLVESD</sequence>
<dbReference type="SMART" id="SM00450">
    <property type="entry name" value="RHOD"/>
    <property type="match status" value="1"/>
</dbReference>
<evidence type="ECO:0000313" key="11">
    <source>
        <dbReference type="Proteomes" id="UP000076532"/>
    </source>
</evidence>
<keyword evidence="11" id="KW-1185">Reference proteome</keyword>
<evidence type="ECO:0000256" key="6">
    <source>
        <dbReference type="ARBA" id="ARBA00047941"/>
    </source>
</evidence>
<dbReference type="GO" id="GO:0030791">
    <property type="term" value="F:arsenite methyltransferase activity"/>
    <property type="evidence" value="ECO:0007669"/>
    <property type="project" value="UniProtKB-EC"/>
</dbReference>
<evidence type="ECO:0000256" key="4">
    <source>
        <dbReference type="ARBA" id="ARBA00034521"/>
    </source>
</evidence>
<evidence type="ECO:0000256" key="2">
    <source>
        <dbReference type="ARBA" id="ARBA00022691"/>
    </source>
</evidence>
<keyword evidence="1" id="KW-0808">Transferase</keyword>
<dbReference type="CDD" id="cd02440">
    <property type="entry name" value="AdoMet_MTases"/>
    <property type="match status" value="1"/>
</dbReference>
<evidence type="ECO:0000256" key="7">
    <source>
        <dbReference type="ARBA" id="ARBA00047943"/>
    </source>
</evidence>
<dbReference type="PANTHER" id="PTHR43675:SF8">
    <property type="entry name" value="ARSENITE METHYLTRANSFERASE"/>
    <property type="match status" value="1"/>
</dbReference>
<dbReference type="InterPro" id="IPR036873">
    <property type="entry name" value="Rhodanese-like_dom_sf"/>
</dbReference>
<evidence type="ECO:0000256" key="3">
    <source>
        <dbReference type="ARBA" id="ARBA00034487"/>
    </source>
</evidence>
<protein>
    <recommendedName>
        <fullName evidence="5">Arsenite methyltransferase</fullName>
        <ecNumber evidence="4">2.1.1.137</ecNumber>
    </recommendedName>
</protein>
<dbReference type="Pfam" id="PF13847">
    <property type="entry name" value="Methyltransf_31"/>
    <property type="match status" value="1"/>
</dbReference>
<dbReference type="Proteomes" id="UP000076532">
    <property type="component" value="Unassembled WGS sequence"/>
</dbReference>
<dbReference type="PANTHER" id="PTHR43675">
    <property type="entry name" value="ARSENITE METHYLTRANSFERASE"/>
    <property type="match status" value="1"/>
</dbReference>
<dbReference type="InterPro" id="IPR029063">
    <property type="entry name" value="SAM-dependent_MTases_sf"/>
</dbReference>
<keyword evidence="10" id="KW-0489">Methyltransferase</keyword>
<comment type="catalytic activity">
    <reaction evidence="6">
        <text>arsenic triglutathione + [thioredoxin]-dithiol + S-adenosyl-L-methionine + 2 H2O = methylarsonous acid + [thioredoxin]-disulfide + 3 glutathione + S-adenosyl-L-homocysteine + H(+)</text>
        <dbReference type="Rhea" id="RHEA:69460"/>
        <dbReference type="Rhea" id="RHEA-COMP:10698"/>
        <dbReference type="Rhea" id="RHEA-COMP:10700"/>
        <dbReference type="ChEBI" id="CHEBI:15377"/>
        <dbReference type="ChEBI" id="CHEBI:15378"/>
        <dbReference type="ChEBI" id="CHEBI:17826"/>
        <dbReference type="ChEBI" id="CHEBI:29950"/>
        <dbReference type="ChEBI" id="CHEBI:50058"/>
        <dbReference type="ChEBI" id="CHEBI:57856"/>
        <dbReference type="ChEBI" id="CHEBI:57925"/>
        <dbReference type="ChEBI" id="CHEBI:59789"/>
        <dbReference type="ChEBI" id="CHEBI:183640"/>
        <dbReference type="EC" id="2.1.1.137"/>
    </reaction>
</comment>
<evidence type="ECO:0000313" key="10">
    <source>
        <dbReference type="EMBL" id="KZP16583.1"/>
    </source>
</evidence>
<evidence type="ECO:0000259" key="9">
    <source>
        <dbReference type="PROSITE" id="PS50206"/>
    </source>
</evidence>
<name>A0A166F9Y0_9AGAM</name>
<evidence type="ECO:0000256" key="5">
    <source>
        <dbReference type="ARBA" id="ARBA00034545"/>
    </source>
</evidence>
<comment type="catalytic activity">
    <reaction evidence="7">
        <text>arsenic triglutathione + 2 [thioredoxin]-dithiol + 2 S-adenosyl-L-methionine + H2O = dimethylarsinous acid + 2 [thioredoxin]-disulfide + 3 glutathione + 2 S-adenosyl-L-homocysteine + 2 H(+)</text>
        <dbReference type="Rhea" id="RHEA:69464"/>
        <dbReference type="Rhea" id="RHEA-COMP:10698"/>
        <dbReference type="Rhea" id="RHEA-COMP:10700"/>
        <dbReference type="ChEBI" id="CHEBI:15377"/>
        <dbReference type="ChEBI" id="CHEBI:15378"/>
        <dbReference type="ChEBI" id="CHEBI:23808"/>
        <dbReference type="ChEBI" id="CHEBI:29950"/>
        <dbReference type="ChEBI" id="CHEBI:50058"/>
        <dbReference type="ChEBI" id="CHEBI:57856"/>
        <dbReference type="ChEBI" id="CHEBI:57925"/>
        <dbReference type="ChEBI" id="CHEBI:59789"/>
        <dbReference type="ChEBI" id="CHEBI:183640"/>
        <dbReference type="EC" id="2.1.1.137"/>
    </reaction>
</comment>
<keyword evidence="2" id="KW-0949">S-adenosyl-L-methionine</keyword>
<dbReference type="PROSITE" id="PS50206">
    <property type="entry name" value="RHODANESE_3"/>
    <property type="match status" value="1"/>
</dbReference>
<dbReference type="EMBL" id="KV417591">
    <property type="protein sequence ID" value="KZP16583.1"/>
    <property type="molecule type" value="Genomic_DNA"/>
</dbReference>
<dbReference type="InterPro" id="IPR001763">
    <property type="entry name" value="Rhodanese-like_dom"/>
</dbReference>
<accession>A0A166F9Y0</accession>
<evidence type="ECO:0000256" key="8">
    <source>
        <dbReference type="ARBA" id="ARBA00048428"/>
    </source>
</evidence>
<gene>
    <name evidence="10" type="ORF">FIBSPDRAFT_920910</name>
</gene>
<dbReference type="InterPro" id="IPR026669">
    <property type="entry name" value="Arsenite_MeTrfase-like"/>
</dbReference>
<evidence type="ECO:0000256" key="1">
    <source>
        <dbReference type="ARBA" id="ARBA00022679"/>
    </source>
</evidence>
<dbReference type="EC" id="2.1.1.137" evidence="4"/>
<dbReference type="OrthoDB" id="8300214at2759"/>
<organism evidence="10 11">
    <name type="scientific">Athelia psychrophila</name>
    <dbReference type="NCBI Taxonomy" id="1759441"/>
    <lineage>
        <taxon>Eukaryota</taxon>
        <taxon>Fungi</taxon>
        <taxon>Dikarya</taxon>
        <taxon>Basidiomycota</taxon>
        <taxon>Agaricomycotina</taxon>
        <taxon>Agaricomycetes</taxon>
        <taxon>Agaricomycetidae</taxon>
        <taxon>Atheliales</taxon>
        <taxon>Atheliaceae</taxon>
        <taxon>Athelia</taxon>
    </lineage>
</organism>